<keyword evidence="1" id="KW-0472">Membrane</keyword>
<feature type="transmembrane region" description="Helical" evidence="1">
    <location>
        <begin position="179"/>
        <end position="195"/>
    </location>
</feature>
<dbReference type="EMBL" id="JAEAGR010000005">
    <property type="protein sequence ID" value="MBH1940576.1"/>
    <property type="molecule type" value="Genomic_DNA"/>
</dbReference>
<feature type="transmembrane region" description="Helical" evidence="1">
    <location>
        <begin position="57"/>
        <end position="75"/>
    </location>
</feature>
<keyword evidence="3" id="KW-1185">Reference proteome</keyword>
<feature type="transmembrane region" description="Helical" evidence="1">
    <location>
        <begin position="5"/>
        <end position="23"/>
    </location>
</feature>
<gene>
    <name evidence="2" type="ORF">I5677_06720</name>
</gene>
<comment type="caution">
    <text evidence="2">The sequence shown here is derived from an EMBL/GenBank/DDBJ whole genome shotgun (WGS) entry which is preliminary data.</text>
</comment>
<evidence type="ECO:0000313" key="3">
    <source>
        <dbReference type="Proteomes" id="UP000623269"/>
    </source>
</evidence>
<reference evidence="2" key="1">
    <citation type="submission" date="2020-12" db="EMBL/GenBank/DDBJ databases">
        <title>M. sibirica DSM 26468T genome.</title>
        <authorList>
            <person name="Thieme N."/>
            <person name="Rettenmaier R."/>
            <person name="Zverlov V."/>
            <person name="Liebl W."/>
        </authorList>
    </citation>
    <scope>NUCLEOTIDE SEQUENCE</scope>
    <source>
        <strain evidence="2">DSM 26468</strain>
    </source>
</reference>
<keyword evidence="1" id="KW-1133">Transmembrane helix</keyword>
<feature type="transmembrane region" description="Helical" evidence="1">
    <location>
        <begin position="82"/>
        <end position="103"/>
    </location>
</feature>
<organism evidence="2 3">
    <name type="scientific">Mobilitalea sibirica</name>
    <dbReference type="NCBI Taxonomy" id="1462919"/>
    <lineage>
        <taxon>Bacteria</taxon>
        <taxon>Bacillati</taxon>
        <taxon>Bacillota</taxon>
        <taxon>Clostridia</taxon>
        <taxon>Lachnospirales</taxon>
        <taxon>Lachnospiraceae</taxon>
        <taxon>Mobilitalea</taxon>
    </lineage>
</organism>
<keyword evidence="1" id="KW-0812">Transmembrane</keyword>
<feature type="transmembrane region" description="Helical" evidence="1">
    <location>
        <begin position="115"/>
        <end position="133"/>
    </location>
</feature>
<evidence type="ECO:0000313" key="2">
    <source>
        <dbReference type="EMBL" id="MBH1940576.1"/>
    </source>
</evidence>
<protein>
    <submittedName>
        <fullName evidence="2">Uncharacterized protein</fullName>
    </submittedName>
</protein>
<dbReference type="Proteomes" id="UP000623269">
    <property type="component" value="Unassembled WGS sequence"/>
</dbReference>
<accession>A0A8J7H698</accession>
<feature type="transmembrane region" description="Helical" evidence="1">
    <location>
        <begin position="153"/>
        <end position="173"/>
    </location>
</feature>
<proteinExistence type="predicted"/>
<dbReference type="AlphaFoldDB" id="A0A8J7H698"/>
<evidence type="ECO:0000256" key="1">
    <source>
        <dbReference type="SAM" id="Phobius"/>
    </source>
</evidence>
<name>A0A8J7H698_9FIRM</name>
<dbReference type="RefSeq" id="WP_197660798.1">
    <property type="nucleotide sequence ID" value="NZ_JAEAGR010000005.1"/>
</dbReference>
<sequence>MKKSIWFIVIGILLMVVDYQIPFGKVYSDMPLTKELGEELQLRVINNFIGSRPMIDVIPDLLGYLFIFIGCFLLVKGSKRFITAMLLIPVAVVLHIVIPQLPYHFQLEDLYLKAAGYNFLIVIIEILIEFNVIRGIVKMTNCLQNKWHNNELLAGWILAMMSKGVLIFIHFFYGRDTFYMIYSVVLIGATVYYINRLFRTLEFNPEEAR</sequence>